<dbReference type="GeneID" id="20348783"/>
<dbReference type="SUPFAM" id="SSF53187">
    <property type="entry name" value="Zn-dependent exopeptidases"/>
    <property type="match status" value="1"/>
</dbReference>
<evidence type="ECO:0000256" key="3">
    <source>
        <dbReference type="RuleBase" id="RU361240"/>
    </source>
</evidence>
<evidence type="ECO:0000259" key="4">
    <source>
        <dbReference type="Pfam" id="PF04389"/>
    </source>
</evidence>
<dbReference type="InterPro" id="IPR007484">
    <property type="entry name" value="Peptidase_M28"/>
</dbReference>
<organism evidence="5">
    <name type="scientific">Gaeumannomyces tritici (strain R3-111a-1)</name>
    <name type="common">Wheat and barley take-all root rot fungus</name>
    <name type="synonym">Gaeumannomyces graminis var. tritici</name>
    <dbReference type="NCBI Taxonomy" id="644352"/>
    <lineage>
        <taxon>Eukaryota</taxon>
        <taxon>Fungi</taxon>
        <taxon>Dikarya</taxon>
        <taxon>Ascomycota</taxon>
        <taxon>Pezizomycotina</taxon>
        <taxon>Sordariomycetes</taxon>
        <taxon>Sordariomycetidae</taxon>
        <taxon>Magnaporthales</taxon>
        <taxon>Magnaporthaceae</taxon>
        <taxon>Gaeumannomyces</taxon>
    </lineage>
</organism>
<dbReference type="HOGENOM" id="CLU_045003_0_0_1"/>
<keyword evidence="3" id="KW-0378">Hydrolase</keyword>
<dbReference type="GO" id="GO:0006508">
    <property type="term" value="P:proteolysis"/>
    <property type="evidence" value="ECO:0007669"/>
    <property type="project" value="UniProtKB-KW"/>
</dbReference>
<dbReference type="eggNOG" id="KOG3946">
    <property type="taxonomic scope" value="Eukaryota"/>
</dbReference>
<sequence length="380" mass="42078">MFGDAAALVVRLCMALLLPLPLVSAYGKLSDASLKNIPAAGADFDIREGALLAPILIPRVPGTLGSEKVQSHFVDFFSRRLPEWSVVWHNSTSKTPATGDRDVPFRNLIFRRDPPWAAAGDVARLTLVAHYDSLVVPEGFIGATDSAAPCAILMHVARSIDAPLTERWARMMTSGDVGTGIEEEKGVQIVLLDGEEAWVSWTDTDSLYGSRALAADWENEVYPASSIHQTSIKSISLFMLLDLLGAANPTIPSYFKPTHWAYQNLAEIEGRMRKLDLLQSNPPSPFFPEVEKRSYHFVPGGYVLDDHVPFMNRGVDILHVIPTPFPSVWHKMEDDAEHLDAAALQDWAKLVTAFAAEWMELDGLFVNPIDMKSEREKDEL</sequence>
<reference evidence="6" key="5">
    <citation type="submission" date="2018-04" db="UniProtKB">
        <authorList>
            <consortium name="EnsemblFungi"/>
        </authorList>
    </citation>
    <scope>IDENTIFICATION</scope>
    <source>
        <strain evidence="6">R3-111a-1</strain>
    </source>
</reference>
<evidence type="ECO:0000313" key="5">
    <source>
        <dbReference type="EMBL" id="EJT74485.1"/>
    </source>
</evidence>
<reference evidence="5" key="3">
    <citation type="submission" date="2010-09" db="EMBL/GenBank/DDBJ databases">
        <title>Annotation of Gaeumannomyces graminis var. tritici R3-111a-1.</title>
        <authorList>
            <consortium name="The Broad Institute Genome Sequencing Platform"/>
            <person name="Ma L.-J."/>
            <person name="Dead R."/>
            <person name="Young S.K."/>
            <person name="Zeng Q."/>
            <person name="Gargeya S."/>
            <person name="Fitzgerald M."/>
            <person name="Haas B."/>
            <person name="Abouelleil A."/>
            <person name="Alvarado L."/>
            <person name="Arachchi H.M."/>
            <person name="Berlin A."/>
            <person name="Brown A."/>
            <person name="Chapman S.B."/>
            <person name="Chen Z."/>
            <person name="Dunbar C."/>
            <person name="Freedman E."/>
            <person name="Gearin G."/>
            <person name="Gellesch M."/>
            <person name="Goldberg J."/>
            <person name="Griggs A."/>
            <person name="Gujja S."/>
            <person name="Heiman D."/>
            <person name="Howarth C."/>
            <person name="Larson L."/>
            <person name="Lui A."/>
            <person name="MacDonald P.J.P."/>
            <person name="Mehta T."/>
            <person name="Montmayeur A."/>
            <person name="Murphy C."/>
            <person name="Neiman D."/>
            <person name="Pearson M."/>
            <person name="Priest M."/>
            <person name="Roberts A."/>
            <person name="Saif S."/>
            <person name="Shea T."/>
            <person name="Shenoy N."/>
            <person name="Sisk P."/>
            <person name="Stolte C."/>
            <person name="Sykes S."/>
            <person name="Yandava C."/>
            <person name="Wortman J."/>
            <person name="Nusbaum C."/>
            <person name="Birren B."/>
        </authorList>
    </citation>
    <scope>NUCLEOTIDE SEQUENCE</scope>
    <source>
        <strain evidence="5">R3-111a-1</strain>
    </source>
</reference>
<reference evidence="5" key="2">
    <citation type="submission" date="2010-07" db="EMBL/GenBank/DDBJ databases">
        <authorList>
            <consortium name="The Broad Institute Genome Sequencing Platform"/>
            <consortium name="Broad Institute Genome Sequencing Center for Infectious Disease"/>
            <person name="Ma L.-J."/>
            <person name="Dead R."/>
            <person name="Young S."/>
            <person name="Zeng Q."/>
            <person name="Koehrsen M."/>
            <person name="Alvarado L."/>
            <person name="Berlin A."/>
            <person name="Chapman S.B."/>
            <person name="Chen Z."/>
            <person name="Freedman E."/>
            <person name="Gellesch M."/>
            <person name="Goldberg J."/>
            <person name="Griggs A."/>
            <person name="Gujja S."/>
            <person name="Heilman E.R."/>
            <person name="Heiman D."/>
            <person name="Hepburn T."/>
            <person name="Howarth C."/>
            <person name="Jen D."/>
            <person name="Larson L."/>
            <person name="Mehta T."/>
            <person name="Neiman D."/>
            <person name="Pearson M."/>
            <person name="Roberts A."/>
            <person name="Saif S."/>
            <person name="Shea T."/>
            <person name="Shenoy N."/>
            <person name="Sisk P."/>
            <person name="Stolte C."/>
            <person name="Sykes S."/>
            <person name="Walk T."/>
            <person name="White J."/>
            <person name="Yandava C."/>
            <person name="Haas B."/>
            <person name="Nusbaum C."/>
            <person name="Birren B."/>
        </authorList>
    </citation>
    <scope>NUCLEOTIDE SEQUENCE</scope>
    <source>
        <strain evidence="5">R3-111a-1</strain>
    </source>
</reference>
<dbReference type="GO" id="GO:0008233">
    <property type="term" value="F:peptidase activity"/>
    <property type="evidence" value="ECO:0007669"/>
    <property type="project" value="UniProtKB-KW"/>
</dbReference>
<dbReference type="OrthoDB" id="3907302at2759"/>
<dbReference type="AlphaFoldDB" id="J3P489"/>
<feature type="domain" description="Peptidase M28" evidence="4">
    <location>
        <begin position="124"/>
        <end position="354"/>
    </location>
</feature>
<evidence type="ECO:0000256" key="2">
    <source>
        <dbReference type="ARBA" id="ARBA00023315"/>
    </source>
</evidence>
<comment type="similarity">
    <text evidence="3">Belongs to the peptidase M28 family.</text>
</comment>
<dbReference type="FunFam" id="3.40.630.10:FF:000074">
    <property type="entry name" value="Peptide hydrolase"/>
    <property type="match status" value="1"/>
</dbReference>
<dbReference type="EC" id="3.4.-.-" evidence="3"/>
<proteinExistence type="inferred from homology"/>
<reference evidence="6" key="4">
    <citation type="journal article" date="2015" name="G3 (Bethesda)">
        <title>Genome sequences of three phytopathogenic species of the Magnaporthaceae family of fungi.</title>
        <authorList>
            <person name="Okagaki L.H."/>
            <person name="Nunes C.C."/>
            <person name="Sailsbery J."/>
            <person name="Clay B."/>
            <person name="Brown D."/>
            <person name="John T."/>
            <person name="Oh Y."/>
            <person name="Young N."/>
            <person name="Fitzgerald M."/>
            <person name="Haas B.J."/>
            <person name="Zeng Q."/>
            <person name="Young S."/>
            <person name="Adiconis X."/>
            <person name="Fan L."/>
            <person name="Levin J.Z."/>
            <person name="Mitchell T.K."/>
            <person name="Okubara P.A."/>
            <person name="Farman M.L."/>
            <person name="Kohn L.M."/>
            <person name="Birren B."/>
            <person name="Ma L.-J."/>
            <person name="Dean R.A."/>
        </authorList>
    </citation>
    <scope>NUCLEOTIDE SEQUENCE</scope>
    <source>
        <strain evidence="6">R3-111a-1</strain>
    </source>
</reference>
<keyword evidence="3" id="KW-0732">Signal</keyword>
<feature type="signal peptide" evidence="3">
    <location>
        <begin position="1"/>
        <end position="25"/>
    </location>
</feature>
<reference evidence="7" key="1">
    <citation type="submission" date="2010-07" db="EMBL/GenBank/DDBJ databases">
        <title>The genome sequence of Gaeumannomyces graminis var. tritici strain R3-111a-1.</title>
        <authorList>
            <consortium name="The Broad Institute Genome Sequencing Platform"/>
            <person name="Ma L.-J."/>
            <person name="Dead R."/>
            <person name="Young S."/>
            <person name="Zeng Q."/>
            <person name="Koehrsen M."/>
            <person name="Alvarado L."/>
            <person name="Berlin A."/>
            <person name="Chapman S.B."/>
            <person name="Chen Z."/>
            <person name="Freedman E."/>
            <person name="Gellesch M."/>
            <person name="Goldberg J."/>
            <person name="Griggs A."/>
            <person name="Gujja S."/>
            <person name="Heilman E.R."/>
            <person name="Heiman D."/>
            <person name="Hepburn T."/>
            <person name="Howarth C."/>
            <person name="Jen D."/>
            <person name="Larson L."/>
            <person name="Mehta T."/>
            <person name="Neiman D."/>
            <person name="Pearson M."/>
            <person name="Roberts A."/>
            <person name="Saif S."/>
            <person name="Shea T."/>
            <person name="Shenoy N."/>
            <person name="Sisk P."/>
            <person name="Stolte C."/>
            <person name="Sykes S."/>
            <person name="Walk T."/>
            <person name="White J."/>
            <person name="Yandava C."/>
            <person name="Haas B."/>
            <person name="Nusbaum C."/>
            <person name="Birren B."/>
        </authorList>
    </citation>
    <scope>NUCLEOTIDE SEQUENCE [LARGE SCALE GENOMIC DNA]</scope>
    <source>
        <strain evidence="7">R3-111a-1</strain>
    </source>
</reference>
<dbReference type="CDD" id="cd03880">
    <property type="entry name" value="M28_QC_like"/>
    <property type="match status" value="1"/>
</dbReference>
<feature type="chain" id="PRO_5015019887" description="Peptide hydrolase" evidence="3">
    <location>
        <begin position="26"/>
        <end position="380"/>
    </location>
</feature>
<dbReference type="EMBL" id="GL385398">
    <property type="protein sequence ID" value="EJT74485.1"/>
    <property type="molecule type" value="Genomic_DNA"/>
</dbReference>
<dbReference type="STRING" id="644352.J3P489"/>
<dbReference type="Proteomes" id="UP000006039">
    <property type="component" value="Unassembled WGS sequence"/>
</dbReference>
<keyword evidence="7" id="KW-1185">Reference proteome</keyword>
<evidence type="ECO:0000313" key="6">
    <source>
        <dbReference type="EnsemblFungi" id="EJT74485"/>
    </source>
</evidence>
<dbReference type="Pfam" id="PF04389">
    <property type="entry name" value="Peptidase_M28"/>
    <property type="match status" value="1"/>
</dbReference>
<evidence type="ECO:0000313" key="7">
    <source>
        <dbReference type="Proteomes" id="UP000006039"/>
    </source>
</evidence>
<keyword evidence="3" id="KW-0862">Zinc</keyword>
<evidence type="ECO:0000256" key="1">
    <source>
        <dbReference type="ARBA" id="ARBA00022679"/>
    </source>
</evidence>
<dbReference type="EnsemblFungi" id="EJT74485">
    <property type="protein sequence ID" value="EJT74485"/>
    <property type="gene ID" value="GGTG_08325"/>
</dbReference>
<keyword evidence="3" id="KW-0645">Protease</keyword>
<dbReference type="FunCoup" id="J3P489">
    <property type="interactions" value="145"/>
</dbReference>
<protein>
    <recommendedName>
        <fullName evidence="3">Peptide hydrolase</fullName>
        <ecNumber evidence="3">3.4.-.-</ecNumber>
    </recommendedName>
</protein>
<dbReference type="InterPro" id="IPR037457">
    <property type="entry name" value="M28_QC"/>
</dbReference>
<dbReference type="InterPro" id="IPR040234">
    <property type="entry name" value="QC/QCL"/>
</dbReference>
<dbReference type="GO" id="GO:0008270">
    <property type="term" value="F:zinc ion binding"/>
    <property type="evidence" value="ECO:0007669"/>
    <property type="project" value="TreeGrafter"/>
</dbReference>
<dbReference type="VEuPathDB" id="FungiDB:GGTG_08325"/>
<dbReference type="PANTHER" id="PTHR12283">
    <property type="entry name" value="GLUTAMINYL-PEPTIDE CYCLOTRANSFERASE"/>
    <property type="match status" value="1"/>
</dbReference>
<keyword evidence="1 5" id="KW-0808">Transferase</keyword>
<gene>
    <name evidence="6" type="primary">20348783</name>
    <name evidence="5" type="ORF">GGTG_08325</name>
</gene>
<dbReference type="GO" id="GO:0016603">
    <property type="term" value="F:glutaminyl-peptide cyclotransferase activity"/>
    <property type="evidence" value="ECO:0007669"/>
    <property type="project" value="InterPro"/>
</dbReference>
<keyword evidence="2" id="KW-0012">Acyltransferase</keyword>
<dbReference type="RefSeq" id="XP_009224429.1">
    <property type="nucleotide sequence ID" value="XM_009226165.1"/>
</dbReference>
<dbReference type="Gene3D" id="3.40.630.10">
    <property type="entry name" value="Zn peptidases"/>
    <property type="match status" value="1"/>
</dbReference>
<accession>J3P489</accession>
<dbReference type="PANTHER" id="PTHR12283:SF6">
    <property type="entry name" value="GLUTAMINYL-PEPTIDE CYCLOTRANSFERASE-RELATED"/>
    <property type="match status" value="1"/>
</dbReference>
<name>J3P489_GAET3</name>
<keyword evidence="3" id="KW-0479">Metal-binding</keyword>